<evidence type="ECO:0000313" key="1">
    <source>
        <dbReference type="EMBL" id="MCI51151.1"/>
    </source>
</evidence>
<keyword evidence="2" id="KW-1185">Reference proteome</keyword>
<comment type="caution">
    <text evidence="1">The sequence shown here is derived from an EMBL/GenBank/DDBJ whole genome shotgun (WGS) entry which is preliminary data.</text>
</comment>
<dbReference type="Proteomes" id="UP000265520">
    <property type="component" value="Unassembled WGS sequence"/>
</dbReference>
<name>A0A392SQL3_9FABA</name>
<dbReference type="AlphaFoldDB" id="A0A392SQL3"/>
<organism evidence="1 2">
    <name type="scientific">Trifolium medium</name>
    <dbReference type="NCBI Taxonomy" id="97028"/>
    <lineage>
        <taxon>Eukaryota</taxon>
        <taxon>Viridiplantae</taxon>
        <taxon>Streptophyta</taxon>
        <taxon>Embryophyta</taxon>
        <taxon>Tracheophyta</taxon>
        <taxon>Spermatophyta</taxon>
        <taxon>Magnoliopsida</taxon>
        <taxon>eudicotyledons</taxon>
        <taxon>Gunneridae</taxon>
        <taxon>Pentapetalae</taxon>
        <taxon>rosids</taxon>
        <taxon>fabids</taxon>
        <taxon>Fabales</taxon>
        <taxon>Fabaceae</taxon>
        <taxon>Papilionoideae</taxon>
        <taxon>50 kb inversion clade</taxon>
        <taxon>NPAAA clade</taxon>
        <taxon>Hologalegina</taxon>
        <taxon>IRL clade</taxon>
        <taxon>Trifolieae</taxon>
        <taxon>Trifolium</taxon>
    </lineage>
</organism>
<feature type="non-terminal residue" evidence="1">
    <location>
        <position position="73"/>
    </location>
</feature>
<sequence length="73" mass="7910">MLQSKSRIAVNTITGGFSGGGETNAARKWYARQARLETFLVGRTSFPTVPDIAFTAEDGQGIMPHDDDPLVIQ</sequence>
<reference evidence="1 2" key="1">
    <citation type="journal article" date="2018" name="Front. Plant Sci.">
        <title>Red Clover (Trifolium pratense) and Zigzag Clover (T. medium) - A Picture of Genomic Similarities and Differences.</title>
        <authorList>
            <person name="Dluhosova J."/>
            <person name="Istvanek J."/>
            <person name="Nedelnik J."/>
            <person name="Repkova J."/>
        </authorList>
    </citation>
    <scope>NUCLEOTIDE SEQUENCE [LARGE SCALE GENOMIC DNA]</scope>
    <source>
        <strain evidence="2">cv. 10/8</strain>
        <tissue evidence="1">Leaf</tissue>
    </source>
</reference>
<dbReference type="EMBL" id="LXQA010427727">
    <property type="protein sequence ID" value="MCI51151.1"/>
    <property type="molecule type" value="Genomic_DNA"/>
</dbReference>
<proteinExistence type="predicted"/>
<accession>A0A392SQL3</accession>
<evidence type="ECO:0000313" key="2">
    <source>
        <dbReference type="Proteomes" id="UP000265520"/>
    </source>
</evidence>
<protein>
    <submittedName>
        <fullName evidence="1">Uncharacterized protein</fullName>
    </submittedName>
</protein>